<dbReference type="PANTHER" id="PTHR32114:SF2">
    <property type="entry name" value="ABC TRANSPORTER ABCH.3"/>
    <property type="match status" value="1"/>
</dbReference>
<name>A0A2U3LWE7_9FIRM</name>
<protein>
    <recommendedName>
        <fullName evidence="3">Nuclease SbcCD subunit C</fullName>
    </recommendedName>
</protein>
<dbReference type="EMBL" id="OMOF01000882">
    <property type="protein sequence ID" value="SPF56206.1"/>
    <property type="molecule type" value="Genomic_DNA"/>
</dbReference>
<evidence type="ECO:0000313" key="4">
    <source>
        <dbReference type="EMBL" id="SPF56206.1"/>
    </source>
</evidence>
<gene>
    <name evidence="4" type="ORF">SBF1_8930004</name>
</gene>
<dbReference type="SUPFAM" id="SSF52540">
    <property type="entry name" value="P-loop containing nucleoside triphosphate hydrolases"/>
    <property type="match status" value="1"/>
</dbReference>
<dbReference type="Proteomes" id="UP000238916">
    <property type="component" value="Unassembled WGS sequence"/>
</dbReference>
<dbReference type="InterPro" id="IPR027417">
    <property type="entry name" value="P-loop_NTPase"/>
</dbReference>
<dbReference type="OrthoDB" id="9795626at2"/>
<proteinExistence type="inferred from homology"/>
<evidence type="ECO:0000256" key="2">
    <source>
        <dbReference type="ARBA" id="ARBA00011322"/>
    </source>
</evidence>
<evidence type="ECO:0000256" key="1">
    <source>
        <dbReference type="ARBA" id="ARBA00006930"/>
    </source>
</evidence>
<evidence type="ECO:0000313" key="5">
    <source>
        <dbReference type="Proteomes" id="UP000238916"/>
    </source>
</evidence>
<dbReference type="Gene3D" id="3.40.50.300">
    <property type="entry name" value="P-loop containing nucleotide triphosphate hydrolases"/>
    <property type="match status" value="1"/>
</dbReference>
<dbReference type="PANTHER" id="PTHR32114">
    <property type="entry name" value="ABC TRANSPORTER ABCH.3"/>
    <property type="match status" value="1"/>
</dbReference>
<accession>A0A2U3LWE7</accession>
<sequence length="65" mass="7054">MFVDEGFGTLDPESLDTAIGCLIDLQDSGRLVGIISHVPELKASIDARLEIEACKDGSRAQFYIL</sequence>
<comment type="similarity">
    <text evidence="1">Belongs to the SMC family. SbcC subfamily.</text>
</comment>
<reference evidence="5" key="1">
    <citation type="submission" date="2018-02" db="EMBL/GenBank/DDBJ databases">
        <authorList>
            <person name="Hausmann B."/>
        </authorList>
    </citation>
    <scope>NUCLEOTIDE SEQUENCE [LARGE SCALE GENOMIC DNA]</scope>
    <source>
        <strain evidence="5">Peat soil MAG SbF1</strain>
    </source>
</reference>
<organism evidence="4 5">
    <name type="scientific">Candidatus Desulfosporosinus infrequens</name>
    <dbReference type="NCBI Taxonomy" id="2043169"/>
    <lineage>
        <taxon>Bacteria</taxon>
        <taxon>Bacillati</taxon>
        <taxon>Bacillota</taxon>
        <taxon>Clostridia</taxon>
        <taxon>Eubacteriales</taxon>
        <taxon>Desulfitobacteriaceae</taxon>
        <taxon>Desulfosporosinus</taxon>
    </lineage>
</organism>
<dbReference type="AlphaFoldDB" id="A0A2U3LWE7"/>
<comment type="subunit">
    <text evidence="2">Heterodimer of SbcC and SbcD.</text>
</comment>
<evidence type="ECO:0000256" key="3">
    <source>
        <dbReference type="ARBA" id="ARBA00013368"/>
    </source>
</evidence>